<dbReference type="HOGENOM" id="CLU_510243_0_0_1"/>
<dbReference type="CDD" id="cd00037">
    <property type="entry name" value="CLECT"/>
    <property type="match status" value="1"/>
</dbReference>
<name>X2AHF8_CAPTE</name>
<dbReference type="SUPFAM" id="SSF56436">
    <property type="entry name" value="C-type lectin-like"/>
    <property type="match status" value="1"/>
</dbReference>
<dbReference type="InterPro" id="IPR016187">
    <property type="entry name" value="CTDL_fold"/>
</dbReference>
<dbReference type="PROSITE" id="PS50041">
    <property type="entry name" value="C_TYPE_LECTIN_2"/>
    <property type="match status" value="1"/>
</dbReference>
<reference evidence="3" key="3">
    <citation type="submission" date="2015-06" db="UniProtKB">
        <authorList>
            <consortium name="EnsemblMetazoa"/>
        </authorList>
    </citation>
    <scope>IDENTIFICATION</scope>
</reference>
<organism evidence="3 4">
    <name type="scientific">Capitella teleta</name>
    <name type="common">Polychaete worm</name>
    <dbReference type="NCBI Taxonomy" id="283909"/>
    <lineage>
        <taxon>Eukaryota</taxon>
        <taxon>Metazoa</taxon>
        <taxon>Spiralia</taxon>
        <taxon>Lophotrochozoa</taxon>
        <taxon>Annelida</taxon>
        <taxon>Polychaeta</taxon>
        <taxon>Sedentaria</taxon>
        <taxon>Scolecida</taxon>
        <taxon>Capitellidae</taxon>
        <taxon>Capitella</taxon>
    </lineage>
</organism>
<dbReference type="InterPro" id="IPR001304">
    <property type="entry name" value="C-type_lectin-like"/>
</dbReference>
<feature type="compositionally biased region" description="Low complexity" evidence="1">
    <location>
        <begin position="267"/>
        <end position="280"/>
    </location>
</feature>
<evidence type="ECO:0000313" key="4">
    <source>
        <dbReference type="Proteomes" id="UP000014760"/>
    </source>
</evidence>
<feature type="domain" description="C-type lectin" evidence="2">
    <location>
        <begin position="13"/>
        <end position="129"/>
    </location>
</feature>
<reference evidence="4" key="2">
    <citation type="journal article" date="2013" name="Nature">
        <title>Insights into bilaterian evolution from three spiralian genomes.</title>
        <authorList>
            <person name="Simakov O."/>
            <person name="Marletaz F."/>
            <person name="Cho S.J."/>
            <person name="Edsinger-Gonzales E."/>
            <person name="Havlak P."/>
            <person name="Hellsten U."/>
            <person name="Kuo D.H."/>
            <person name="Larsson T."/>
            <person name="Lv J."/>
            <person name="Arendt D."/>
            <person name="Savage R."/>
            <person name="Osoegawa K."/>
            <person name="de Jong P."/>
            <person name="Grimwood J."/>
            <person name="Chapman J.A."/>
            <person name="Shapiro H."/>
            <person name="Aerts A."/>
            <person name="Otillar R.P."/>
            <person name="Terry A.Y."/>
            <person name="Boore J.L."/>
            <person name="Grigoriev I.V."/>
            <person name="Lindberg D.R."/>
            <person name="Seaver E.C."/>
            <person name="Weisblat D.A."/>
            <person name="Putnam N.H."/>
            <person name="Rokhsar D.S."/>
        </authorList>
    </citation>
    <scope>NUCLEOTIDE SEQUENCE</scope>
    <source>
        <strain evidence="4">I ESC-2004</strain>
    </source>
</reference>
<evidence type="ECO:0000313" key="3">
    <source>
        <dbReference type="EnsemblMetazoa" id="CapteP213532"/>
    </source>
</evidence>
<dbReference type="EnsemblMetazoa" id="CapteT213532">
    <property type="protein sequence ID" value="CapteP213532"/>
    <property type="gene ID" value="CapteG213532"/>
</dbReference>
<feature type="region of interest" description="Disordered" evidence="1">
    <location>
        <begin position="134"/>
        <end position="229"/>
    </location>
</feature>
<proteinExistence type="predicted"/>
<dbReference type="EMBL" id="AMQN01013771">
    <property type="status" value="NOT_ANNOTATED_CDS"/>
    <property type="molecule type" value="Genomic_DNA"/>
</dbReference>
<dbReference type="AlphaFoldDB" id="X2AHF8"/>
<feature type="compositionally biased region" description="Low complexity" evidence="1">
    <location>
        <begin position="194"/>
        <end position="229"/>
    </location>
</feature>
<feature type="compositionally biased region" description="Low complexity" evidence="1">
    <location>
        <begin position="153"/>
        <end position="186"/>
    </location>
</feature>
<dbReference type="EMBL" id="AMQN01013770">
    <property type="status" value="NOT_ANNOTATED_CDS"/>
    <property type="molecule type" value="Genomic_DNA"/>
</dbReference>
<protein>
    <recommendedName>
        <fullName evidence="2">C-type lectin domain-containing protein</fullName>
    </recommendedName>
</protein>
<dbReference type="InterPro" id="IPR016186">
    <property type="entry name" value="C-type_lectin-like/link_sf"/>
</dbReference>
<reference evidence="4" key="1">
    <citation type="submission" date="2012-12" db="EMBL/GenBank/DDBJ databases">
        <authorList>
            <person name="Hellsten U."/>
            <person name="Grimwood J."/>
            <person name="Chapman J.A."/>
            <person name="Shapiro H."/>
            <person name="Aerts A."/>
            <person name="Otillar R.P."/>
            <person name="Terry A.Y."/>
            <person name="Boore J.L."/>
            <person name="Simakov O."/>
            <person name="Marletaz F."/>
            <person name="Cho S.-J."/>
            <person name="Edsinger-Gonzales E."/>
            <person name="Havlak P."/>
            <person name="Kuo D.-H."/>
            <person name="Larsson T."/>
            <person name="Lv J."/>
            <person name="Arendt D."/>
            <person name="Savage R."/>
            <person name="Osoegawa K."/>
            <person name="de Jong P."/>
            <person name="Lindberg D.R."/>
            <person name="Seaver E.C."/>
            <person name="Weisblat D.A."/>
            <person name="Putnam N.H."/>
            <person name="Grigoriev I.V."/>
            <person name="Rokhsar D.S."/>
        </authorList>
    </citation>
    <scope>NUCLEOTIDE SEQUENCE</scope>
    <source>
        <strain evidence="4">I ESC-2004</strain>
    </source>
</reference>
<keyword evidence="4" id="KW-1185">Reference proteome</keyword>
<feature type="compositionally biased region" description="Basic and acidic residues" evidence="1">
    <location>
        <begin position="517"/>
        <end position="527"/>
    </location>
</feature>
<feature type="region of interest" description="Disordered" evidence="1">
    <location>
        <begin position="265"/>
        <end position="297"/>
    </location>
</feature>
<evidence type="ECO:0000256" key="1">
    <source>
        <dbReference type="SAM" id="MobiDB-lite"/>
    </source>
</evidence>
<evidence type="ECO:0000259" key="2">
    <source>
        <dbReference type="PROSITE" id="PS50041"/>
    </source>
</evidence>
<dbReference type="OMA" id="HYANHPV"/>
<sequence length="534" mass="58310">MVGANLIPDVTKCKKNRNHSLMLIWHVSKMKLHLFASKLAARMNSLKHCRINEPSWIGTAKTRAALCPTCTTPEGRRDKWRCAGTGTPGSFWKNDQPNSNEYTCAFMDTNGAKGWAVADCDAVMPFVCAKGESAETTASWQKRTPPTTPSPTPSRTSPTTKSTTLSTTSSTTPSTTLSTTPSTFTTPTPPLIPSSPETTTASETTTTAKPTTKAPSTTLSTTSFSTPSTTLSTELPYTIFTLQPESSTTITFESTTMDLAATTAEISTQTQSSEASQQTSDWTSKSTTAEKDTWTDGDLSTLSELSMSTDGAIQSEAASADTRDYDLLIYPIICQVLLIVLVSSTVLATCRNIKTHKESEKEGTADNPFDPPSHHIELEESAAYIVHDPVDELSDHDEIRCEIGVDYINTPTQDGGLEMHENTKDLTEDFNTSDAHYRSQNEYVVHSSPETVSGISLPPQTGYIEPLPSHNGYDVPKPSHNNYDVPKPSHNNYDVPKPSHNNYDVPKPSHNNYDVPKPSHNEHENDVSRFTSNE</sequence>
<feature type="region of interest" description="Disordered" evidence="1">
    <location>
        <begin position="449"/>
        <end position="534"/>
    </location>
</feature>
<dbReference type="Gene3D" id="3.10.100.10">
    <property type="entry name" value="Mannose-Binding Protein A, subunit A"/>
    <property type="match status" value="1"/>
</dbReference>
<accession>X2AHF8</accession>
<dbReference type="Proteomes" id="UP000014760">
    <property type="component" value="Unassembled WGS sequence"/>
</dbReference>